<dbReference type="SMART" id="SM00220">
    <property type="entry name" value="S_TKc"/>
    <property type="match status" value="1"/>
</dbReference>
<dbReference type="EMBL" id="LJIJ01000007">
    <property type="protein sequence ID" value="ODN06311.1"/>
    <property type="molecule type" value="Genomic_DNA"/>
</dbReference>
<dbReference type="PANTHER" id="PTHR46716:SF1">
    <property type="entry name" value="MITOGEN-ACTIVATED PROTEIN KINASE KINASE KINASE 7"/>
    <property type="match status" value="1"/>
</dbReference>
<dbReference type="EC" id="2.7.11.25" evidence="5"/>
<feature type="compositionally biased region" description="Basic and acidic residues" evidence="27">
    <location>
        <begin position="326"/>
        <end position="336"/>
    </location>
</feature>
<evidence type="ECO:0000256" key="21">
    <source>
        <dbReference type="ARBA" id="ARBA00023016"/>
    </source>
</evidence>
<dbReference type="GO" id="GO:0043410">
    <property type="term" value="P:positive regulation of MAPK cascade"/>
    <property type="evidence" value="ECO:0007669"/>
    <property type="project" value="UniProtKB-ARBA"/>
</dbReference>
<keyword evidence="17 26" id="KW-0067">ATP-binding</keyword>
<evidence type="ECO:0000313" key="30">
    <source>
        <dbReference type="Proteomes" id="UP000094527"/>
    </source>
</evidence>
<dbReference type="GO" id="GO:0071560">
    <property type="term" value="P:cellular response to transforming growth factor beta stimulus"/>
    <property type="evidence" value="ECO:0007669"/>
    <property type="project" value="UniProtKB-ARBA"/>
</dbReference>
<evidence type="ECO:0000256" key="23">
    <source>
        <dbReference type="ARBA" id="ARBA00023163"/>
    </source>
</evidence>
<keyword evidence="30" id="KW-1185">Reference proteome</keyword>
<evidence type="ECO:0000259" key="28">
    <source>
        <dbReference type="PROSITE" id="PS50011"/>
    </source>
</evidence>
<feature type="compositionally biased region" description="Acidic residues" evidence="27">
    <location>
        <begin position="351"/>
        <end position="367"/>
    </location>
</feature>
<dbReference type="Proteomes" id="UP000094527">
    <property type="component" value="Unassembled WGS sequence"/>
</dbReference>
<feature type="compositionally biased region" description="Low complexity" evidence="27">
    <location>
        <begin position="516"/>
        <end position="530"/>
    </location>
</feature>
<keyword evidence="9" id="KW-1017">Isopeptide bond</keyword>
<feature type="compositionally biased region" description="Polar residues" evidence="27">
    <location>
        <begin position="538"/>
        <end position="553"/>
    </location>
</feature>
<dbReference type="GO" id="GO:0004709">
    <property type="term" value="F:MAP kinase kinase kinase activity"/>
    <property type="evidence" value="ECO:0007669"/>
    <property type="project" value="UniProtKB-EC"/>
</dbReference>
<feature type="region of interest" description="Disordered" evidence="27">
    <location>
        <begin position="431"/>
        <end position="655"/>
    </location>
</feature>
<organism evidence="29 30">
    <name type="scientific">Orchesella cincta</name>
    <name type="common">Springtail</name>
    <name type="synonym">Podura cincta</name>
    <dbReference type="NCBI Taxonomy" id="48709"/>
    <lineage>
        <taxon>Eukaryota</taxon>
        <taxon>Metazoa</taxon>
        <taxon>Ecdysozoa</taxon>
        <taxon>Arthropoda</taxon>
        <taxon>Hexapoda</taxon>
        <taxon>Collembola</taxon>
        <taxon>Entomobryomorpha</taxon>
        <taxon>Entomobryoidea</taxon>
        <taxon>Orchesellidae</taxon>
        <taxon>Orchesellinae</taxon>
        <taxon>Orchesella</taxon>
    </lineage>
</organism>
<evidence type="ECO:0000256" key="4">
    <source>
        <dbReference type="ARBA" id="ARBA00006529"/>
    </source>
</evidence>
<feature type="region of interest" description="Disordered" evidence="27">
    <location>
        <begin position="741"/>
        <end position="801"/>
    </location>
</feature>
<comment type="subcellular location">
    <subcellularLocation>
        <location evidence="2">Cell membrane</location>
        <topology evidence="2">Peripheral membrane protein</topology>
        <orientation evidence="2">Cytoplasmic side</orientation>
    </subcellularLocation>
    <subcellularLocation>
        <location evidence="3">Cytoplasm</location>
    </subcellularLocation>
</comment>
<evidence type="ECO:0000256" key="3">
    <source>
        <dbReference type="ARBA" id="ARBA00004496"/>
    </source>
</evidence>
<evidence type="ECO:0000256" key="13">
    <source>
        <dbReference type="ARBA" id="ARBA00022703"/>
    </source>
</evidence>
<comment type="caution">
    <text evidence="29">The sequence shown here is derived from an EMBL/GenBank/DDBJ whole genome shotgun (WGS) entry which is preliminary data.</text>
</comment>
<feature type="region of interest" description="Disordered" evidence="27">
    <location>
        <begin position="323"/>
        <end position="376"/>
    </location>
</feature>
<dbReference type="GO" id="GO:0005886">
    <property type="term" value="C:plasma membrane"/>
    <property type="evidence" value="ECO:0007669"/>
    <property type="project" value="UniProtKB-SubCell"/>
</dbReference>
<evidence type="ECO:0000256" key="16">
    <source>
        <dbReference type="ARBA" id="ARBA00022777"/>
    </source>
</evidence>
<dbReference type="GO" id="GO:0019901">
    <property type="term" value="F:protein kinase binding"/>
    <property type="evidence" value="ECO:0007669"/>
    <property type="project" value="UniProtKB-ARBA"/>
</dbReference>
<evidence type="ECO:0000256" key="2">
    <source>
        <dbReference type="ARBA" id="ARBA00004413"/>
    </source>
</evidence>
<dbReference type="FunFam" id="3.30.200.20:FF:000152">
    <property type="entry name" value="Mitogen-activated protein kinase kinase kinase 7"/>
    <property type="match status" value="1"/>
</dbReference>
<evidence type="ECO:0000256" key="18">
    <source>
        <dbReference type="ARBA" id="ARBA00022842"/>
    </source>
</evidence>
<dbReference type="InterPro" id="IPR008271">
    <property type="entry name" value="Ser/Thr_kinase_AS"/>
</dbReference>
<evidence type="ECO:0000256" key="1">
    <source>
        <dbReference type="ARBA" id="ARBA00001946"/>
    </source>
</evidence>
<name>A0A1D2NM40_ORCCI</name>
<keyword evidence="10" id="KW-0723">Serine/threonine-protein kinase</keyword>
<proteinExistence type="inferred from homology"/>
<dbReference type="Gene3D" id="1.10.510.10">
    <property type="entry name" value="Transferase(Phosphotransferase) domain 1"/>
    <property type="match status" value="1"/>
</dbReference>
<reference evidence="29 30" key="1">
    <citation type="journal article" date="2016" name="Genome Biol. Evol.">
        <title>Gene Family Evolution Reflects Adaptation to Soil Environmental Stressors in the Genome of the Collembolan Orchesella cincta.</title>
        <authorList>
            <person name="Faddeeva-Vakhrusheva A."/>
            <person name="Derks M.F."/>
            <person name="Anvar S.Y."/>
            <person name="Agamennone V."/>
            <person name="Suring W."/>
            <person name="Smit S."/>
            <person name="van Straalen N.M."/>
            <person name="Roelofs D."/>
        </authorList>
    </citation>
    <scope>NUCLEOTIDE SEQUENCE [LARGE SCALE GENOMIC DNA]</scope>
    <source>
        <tissue evidence="29">Mixed pool</tissue>
    </source>
</reference>
<feature type="non-terminal residue" evidence="29">
    <location>
        <position position="814"/>
    </location>
</feature>
<dbReference type="Pfam" id="PF00069">
    <property type="entry name" value="Pkinase"/>
    <property type="match status" value="1"/>
</dbReference>
<keyword evidence="21" id="KW-0346">Stress response</keyword>
<evidence type="ECO:0000256" key="17">
    <source>
        <dbReference type="ARBA" id="ARBA00022840"/>
    </source>
</evidence>
<dbReference type="PANTHER" id="PTHR46716">
    <property type="entry name" value="MITOGEN-ACTIVATED PROTEIN KINASE KINASE KINASE 7"/>
    <property type="match status" value="1"/>
</dbReference>
<dbReference type="STRING" id="48709.A0A1D2NM40"/>
<keyword evidence="11" id="KW-0597">Phosphoprotein</keyword>
<evidence type="ECO:0000256" key="15">
    <source>
        <dbReference type="ARBA" id="ARBA00022741"/>
    </source>
</evidence>
<dbReference type="CDD" id="cd14058">
    <property type="entry name" value="STKc_TAK1"/>
    <property type="match status" value="1"/>
</dbReference>
<evidence type="ECO:0000256" key="10">
    <source>
        <dbReference type="ARBA" id="ARBA00022527"/>
    </source>
</evidence>
<evidence type="ECO:0000256" key="25">
    <source>
        <dbReference type="ARBA" id="ARBA00048329"/>
    </source>
</evidence>
<protein>
    <recommendedName>
        <fullName evidence="6">Mitogen-activated protein kinase kinase kinase 7</fullName>
        <ecNumber evidence="5">2.7.11.25</ecNumber>
    </recommendedName>
</protein>
<feature type="domain" description="Protein kinase" evidence="28">
    <location>
        <begin position="32"/>
        <end position="321"/>
    </location>
</feature>
<dbReference type="InterPro" id="IPR011009">
    <property type="entry name" value="Kinase-like_dom_sf"/>
</dbReference>
<evidence type="ECO:0000256" key="20">
    <source>
        <dbReference type="ARBA" id="ARBA00023015"/>
    </source>
</evidence>
<dbReference type="FunFam" id="1.10.510.10:FF:000143">
    <property type="entry name" value="Mitogen-activated protein kinase kinase kinase 7"/>
    <property type="match status" value="1"/>
</dbReference>
<comment type="catalytic activity">
    <reaction evidence="24">
        <text>L-threonyl-[protein] + ATP = O-phospho-L-threonyl-[protein] + ADP + H(+)</text>
        <dbReference type="Rhea" id="RHEA:46608"/>
        <dbReference type="Rhea" id="RHEA-COMP:11060"/>
        <dbReference type="Rhea" id="RHEA-COMP:11605"/>
        <dbReference type="ChEBI" id="CHEBI:15378"/>
        <dbReference type="ChEBI" id="CHEBI:30013"/>
        <dbReference type="ChEBI" id="CHEBI:30616"/>
        <dbReference type="ChEBI" id="CHEBI:61977"/>
        <dbReference type="ChEBI" id="CHEBI:456216"/>
        <dbReference type="EC" id="2.7.11.25"/>
    </reaction>
</comment>
<evidence type="ECO:0000256" key="19">
    <source>
        <dbReference type="ARBA" id="ARBA00022843"/>
    </source>
</evidence>
<evidence type="ECO:0000313" key="29">
    <source>
        <dbReference type="EMBL" id="ODN06311.1"/>
    </source>
</evidence>
<keyword evidence="19" id="KW-0832">Ubl conjugation</keyword>
<keyword evidence="7" id="KW-1003">Cell membrane</keyword>
<evidence type="ECO:0000256" key="5">
    <source>
        <dbReference type="ARBA" id="ARBA00012406"/>
    </source>
</evidence>
<keyword evidence="8" id="KW-0963">Cytoplasm</keyword>
<comment type="similarity">
    <text evidence="4">Belongs to the protein kinase superfamily. STE Ser/Thr protein kinase family. MAP kinase kinase kinase subfamily.</text>
</comment>
<keyword evidence="16 29" id="KW-0418">Kinase</keyword>
<keyword evidence="14" id="KW-0479">Metal-binding</keyword>
<dbReference type="InterPro" id="IPR017441">
    <property type="entry name" value="Protein_kinase_ATP_BS"/>
</dbReference>
<keyword evidence="22" id="KW-0472">Membrane</keyword>
<evidence type="ECO:0000256" key="22">
    <source>
        <dbReference type="ARBA" id="ARBA00023136"/>
    </source>
</evidence>
<feature type="compositionally biased region" description="Polar residues" evidence="27">
    <location>
        <begin position="577"/>
        <end position="586"/>
    </location>
</feature>
<evidence type="ECO:0000256" key="8">
    <source>
        <dbReference type="ARBA" id="ARBA00022490"/>
    </source>
</evidence>
<dbReference type="GO" id="GO:0005737">
    <property type="term" value="C:cytoplasm"/>
    <property type="evidence" value="ECO:0007669"/>
    <property type="project" value="UniProtKB-SubCell"/>
</dbReference>
<evidence type="ECO:0000256" key="26">
    <source>
        <dbReference type="PROSITE-ProRule" id="PRU10141"/>
    </source>
</evidence>
<evidence type="ECO:0000256" key="27">
    <source>
        <dbReference type="SAM" id="MobiDB-lite"/>
    </source>
</evidence>
<dbReference type="PROSITE" id="PS00108">
    <property type="entry name" value="PROTEIN_KINASE_ST"/>
    <property type="match status" value="1"/>
</dbReference>
<dbReference type="GO" id="GO:0043123">
    <property type="term" value="P:positive regulation of canonical NF-kappaB signal transduction"/>
    <property type="evidence" value="ECO:0007669"/>
    <property type="project" value="UniProtKB-ARBA"/>
</dbReference>
<sequence>MTMTSATEFPVQSPVGGSGGYNFVERIDFNEIKELQVVGKGSFGVVKKGKWRDKYVAIKKIESDAEKKAFQVEVRQLSRISHPNIVKLYGACMRPVCLVMEYAEGGSLYNVLHGSPQVPYSSGHAMSWCWQCAKGVAYLHSMQPKPLIHRDLKPPNLLLVDGGTILKICDFGTACDKQTYMTNSKGSAAWMAPEVFVGKEYSEKCDVFSWGIIFWEVLTRRKPFDDISKAKGNAFTIMWAVQKGERPPRVAQCPPPIDKLMTKYVKNNLPIAVFDIKVNFKVAYISFMFTVYFRSCWDKDPNQRPSMERVAEVMGKLVEIFPGGDDPLKYPEKSDKQQNPAFEDDRNIPIQEDEDTDAEETFDEEDFGYTHPGVPVNGLVHTGTSTIASKRSPVQMPQNISHMPMQLHVDVDENAWELGGESEDLVSLGQDARKYKPPPSSTSSHNVASTPSAITSSSSSSKTAKPPVKPTTLAIRPVDAASQPATGFPSKILPEEGHNSSHRPTVTGQGRISLNVSSPSKPVTSPSSVSDPGIPPKTVTSSLNLRSPLQGGSRTPPKPPYPISSKFGWADHVYGSGANSGRYSESSHSEFPYVPPSNSSGGRPPVSSPGHSQSTSSPSGLPHPVPIGFERLYPSGISHHPHSVSPAGDHARTPTSVHLSPIASRRNVSETPAPFGSASVSAASKKWENVKPSTNKRYSADLIQLIEPDPEFPEVYGGMAMSRRGLGGSLNTGGVGFVPTSLGSEDMRAGNQRPPSNAFRGHRRVASDGSEKLFRDSQRFTPNPGSSSSSQHQGAGREQRYFESAAAYGKYEIY</sequence>
<evidence type="ECO:0000256" key="24">
    <source>
        <dbReference type="ARBA" id="ARBA00047559"/>
    </source>
</evidence>
<keyword evidence="12" id="KW-0808">Transferase</keyword>
<dbReference type="SUPFAM" id="SSF56112">
    <property type="entry name" value="Protein kinase-like (PK-like)"/>
    <property type="match status" value="1"/>
</dbReference>
<evidence type="ECO:0000256" key="14">
    <source>
        <dbReference type="ARBA" id="ARBA00022723"/>
    </source>
</evidence>
<dbReference type="GO" id="GO:0005524">
    <property type="term" value="F:ATP binding"/>
    <property type="evidence" value="ECO:0007669"/>
    <property type="project" value="UniProtKB-UniRule"/>
</dbReference>
<evidence type="ECO:0000256" key="11">
    <source>
        <dbReference type="ARBA" id="ARBA00022553"/>
    </source>
</evidence>
<evidence type="ECO:0000256" key="7">
    <source>
        <dbReference type="ARBA" id="ARBA00022475"/>
    </source>
</evidence>
<keyword evidence="13" id="KW-0053">Apoptosis</keyword>
<keyword evidence="20" id="KW-0805">Transcription regulation</keyword>
<dbReference type="PROSITE" id="PS50011">
    <property type="entry name" value="PROTEIN_KINASE_DOM"/>
    <property type="match status" value="1"/>
</dbReference>
<dbReference type="GO" id="GO:0006915">
    <property type="term" value="P:apoptotic process"/>
    <property type="evidence" value="ECO:0007669"/>
    <property type="project" value="UniProtKB-KW"/>
</dbReference>
<dbReference type="Gene3D" id="3.30.200.20">
    <property type="entry name" value="Phosphorylase Kinase, domain 1"/>
    <property type="match status" value="1"/>
</dbReference>
<dbReference type="OrthoDB" id="10261027at2759"/>
<keyword evidence="23" id="KW-0804">Transcription</keyword>
<dbReference type="PROSITE" id="PS00107">
    <property type="entry name" value="PROTEIN_KINASE_ATP"/>
    <property type="match status" value="1"/>
</dbReference>
<dbReference type="GO" id="GO:0006955">
    <property type="term" value="P:immune response"/>
    <property type="evidence" value="ECO:0007669"/>
    <property type="project" value="TreeGrafter"/>
</dbReference>
<dbReference type="GO" id="GO:0046872">
    <property type="term" value="F:metal ion binding"/>
    <property type="evidence" value="ECO:0007669"/>
    <property type="project" value="UniProtKB-KW"/>
</dbReference>
<evidence type="ECO:0000256" key="6">
    <source>
        <dbReference type="ARBA" id="ARBA00017660"/>
    </source>
</evidence>
<feature type="compositionally biased region" description="Low complexity" evidence="27">
    <location>
        <begin position="448"/>
        <end position="472"/>
    </location>
</feature>
<evidence type="ECO:0000256" key="9">
    <source>
        <dbReference type="ARBA" id="ARBA00022499"/>
    </source>
</evidence>
<accession>A0A1D2NM40</accession>
<dbReference type="GO" id="GO:0009893">
    <property type="term" value="P:positive regulation of metabolic process"/>
    <property type="evidence" value="ECO:0007669"/>
    <property type="project" value="UniProtKB-ARBA"/>
</dbReference>
<gene>
    <name evidence="29" type="ORF">Ocin01_00368</name>
</gene>
<dbReference type="AlphaFoldDB" id="A0A1D2NM40"/>
<comment type="catalytic activity">
    <reaction evidence="25">
        <text>L-seryl-[protein] + ATP = O-phospho-L-seryl-[protein] + ADP + H(+)</text>
        <dbReference type="Rhea" id="RHEA:17989"/>
        <dbReference type="Rhea" id="RHEA-COMP:9863"/>
        <dbReference type="Rhea" id="RHEA-COMP:11604"/>
        <dbReference type="ChEBI" id="CHEBI:15378"/>
        <dbReference type="ChEBI" id="CHEBI:29999"/>
        <dbReference type="ChEBI" id="CHEBI:30616"/>
        <dbReference type="ChEBI" id="CHEBI:83421"/>
        <dbReference type="ChEBI" id="CHEBI:456216"/>
        <dbReference type="EC" id="2.7.11.25"/>
    </reaction>
</comment>
<dbReference type="InterPro" id="IPR000719">
    <property type="entry name" value="Prot_kinase_dom"/>
</dbReference>
<feature type="compositionally biased region" description="Low complexity" evidence="27">
    <location>
        <begin position="596"/>
        <end position="622"/>
    </location>
</feature>
<feature type="compositionally biased region" description="Basic and acidic residues" evidence="27">
    <location>
        <begin position="765"/>
        <end position="778"/>
    </location>
</feature>
<feature type="compositionally biased region" description="Polar residues" evidence="27">
    <location>
        <begin position="502"/>
        <end position="515"/>
    </location>
</feature>
<keyword evidence="18" id="KW-0460">Magnesium</keyword>
<dbReference type="GO" id="GO:0007254">
    <property type="term" value="P:JNK cascade"/>
    <property type="evidence" value="ECO:0007669"/>
    <property type="project" value="TreeGrafter"/>
</dbReference>
<keyword evidence="15 26" id="KW-0547">Nucleotide-binding</keyword>
<feature type="binding site" evidence="26">
    <location>
        <position position="60"/>
    </location>
    <ligand>
        <name>ATP</name>
        <dbReference type="ChEBI" id="CHEBI:30616"/>
    </ligand>
</feature>
<comment type="cofactor">
    <cofactor evidence="1">
        <name>Mg(2+)</name>
        <dbReference type="ChEBI" id="CHEBI:18420"/>
    </cofactor>
</comment>
<evidence type="ECO:0000256" key="12">
    <source>
        <dbReference type="ARBA" id="ARBA00022679"/>
    </source>
</evidence>